<dbReference type="EMBL" id="CP053538">
    <property type="protein sequence ID" value="QJX45695.1"/>
    <property type="molecule type" value="Genomic_DNA"/>
</dbReference>
<proteinExistence type="predicted"/>
<evidence type="ECO:0000313" key="3">
    <source>
        <dbReference type="Proteomes" id="UP000501623"/>
    </source>
</evidence>
<name>A0A6M6BEV4_9BACT</name>
<keyword evidence="3" id="KW-1185">Reference proteome</keyword>
<feature type="transmembrane region" description="Helical" evidence="1">
    <location>
        <begin position="155"/>
        <end position="174"/>
    </location>
</feature>
<reference evidence="2 3" key="1">
    <citation type="submission" date="2020-05" db="EMBL/GenBank/DDBJ databases">
        <title>Complete genome sequence of Hymenobacter sp. TS19 in Coasted Sand Dune.</title>
        <authorList>
            <person name="Lee J.-H."/>
            <person name="Jung J.-H."/>
            <person name="Jeong S."/>
            <person name="Zhao L."/>
            <person name="Kim M.-K."/>
            <person name="Seo H.-S."/>
            <person name="Lim S."/>
        </authorList>
    </citation>
    <scope>NUCLEOTIDE SEQUENCE [LARGE SCALE GENOMIC DNA]</scope>
    <source>
        <strain evidence="2 3">TS19</strain>
    </source>
</reference>
<dbReference type="AlphaFoldDB" id="A0A6M6BEV4"/>
<evidence type="ECO:0008006" key="4">
    <source>
        <dbReference type="Google" id="ProtNLM"/>
    </source>
</evidence>
<organism evidence="2 3">
    <name type="scientific">Hymenobacter taeanensis</name>
    <dbReference type="NCBI Taxonomy" id="2735321"/>
    <lineage>
        <taxon>Bacteria</taxon>
        <taxon>Pseudomonadati</taxon>
        <taxon>Bacteroidota</taxon>
        <taxon>Cytophagia</taxon>
        <taxon>Cytophagales</taxon>
        <taxon>Hymenobacteraceae</taxon>
        <taxon>Hymenobacter</taxon>
    </lineage>
</organism>
<keyword evidence="1" id="KW-1133">Transmembrane helix</keyword>
<gene>
    <name evidence="2" type="ORF">HMJ29_01580</name>
</gene>
<accession>A0A6M6BEV4</accession>
<feature type="transmembrane region" description="Helical" evidence="1">
    <location>
        <begin position="74"/>
        <end position="92"/>
    </location>
</feature>
<keyword evidence="1" id="KW-0472">Membrane</keyword>
<keyword evidence="1" id="KW-0812">Transmembrane</keyword>
<dbReference type="RefSeq" id="WP_171589841.1">
    <property type="nucleotide sequence ID" value="NZ_CP053538.1"/>
</dbReference>
<dbReference type="Proteomes" id="UP000501623">
    <property type="component" value="Chromosome"/>
</dbReference>
<sequence length="274" mass="30358">MKPSSVHDSLFPLTEPEFKEDTNELVFSYLTLRNLIGFSGIFLPVILIFMTVYNDGIIIKPSISDYYYSSSGDFLVVMLTVLGVFLFAYNGYNWKEKTLTTLAGICAIGVAFSPTTPPAPDEFSTAYSIHSATKFPGGSTTPDAIAALLGENRHFIFAATFFACLAVMSLVYFPKTKSYLKNSVVTTTMKVKRNIVYRVCGWIIVGCIVILGIYFLAIKRGVISDTPTVPVVFIFESIGIEAFGIAWITKGQTLWPDGEHYLTKAYKQLVKSFD</sequence>
<feature type="transmembrane region" description="Helical" evidence="1">
    <location>
        <begin position="195"/>
        <end position="217"/>
    </location>
</feature>
<feature type="transmembrane region" description="Helical" evidence="1">
    <location>
        <begin position="35"/>
        <end position="53"/>
    </location>
</feature>
<evidence type="ECO:0000313" key="2">
    <source>
        <dbReference type="EMBL" id="QJX45695.1"/>
    </source>
</evidence>
<dbReference type="KEGG" id="hts:HMJ29_01580"/>
<evidence type="ECO:0000256" key="1">
    <source>
        <dbReference type="SAM" id="Phobius"/>
    </source>
</evidence>
<feature type="transmembrane region" description="Helical" evidence="1">
    <location>
        <begin position="229"/>
        <end position="248"/>
    </location>
</feature>
<protein>
    <recommendedName>
        <fullName evidence="4">DUF998 domain-containing protein</fullName>
    </recommendedName>
</protein>